<keyword evidence="2" id="KW-1185">Reference proteome</keyword>
<sequence length="109" mass="12528">MLSADAKKTDNGGYGEFDYMEFDLKAKVIRQNVKVYMTRSKTEDKLYSIKDLTNLYLAMYTKDGMNDAVVSDVKLLYGDSYSHFRSIKDSEMFQELGSDGRTGKVYMLK</sequence>
<name>A0A1H4G3F8_9SPHI</name>
<dbReference type="RefSeq" id="WP_090558213.1">
    <property type="nucleotide sequence ID" value="NZ_FNRA01000009.1"/>
</dbReference>
<dbReference type="AlphaFoldDB" id="A0A1H4G3F8"/>
<gene>
    <name evidence="1" type="ORF">SAMN05443550_1091</name>
</gene>
<evidence type="ECO:0000313" key="2">
    <source>
        <dbReference type="Proteomes" id="UP000198850"/>
    </source>
</evidence>
<reference evidence="1 2" key="1">
    <citation type="submission" date="2016-10" db="EMBL/GenBank/DDBJ databases">
        <authorList>
            <person name="de Groot N.N."/>
        </authorList>
    </citation>
    <scope>NUCLEOTIDE SEQUENCE [LARGE SCALE GENOMIC DNA]</scope>
    <source>
        <strain evidence="1 2">DSM 19033</strain>
    </source>
</reference>
<organism evidence="1 2">
    <name type="scientific">Pedobacter hartonius</name>
    <dbReference type="NCBI Taxonomy" id="425514"/>
    <lineage>
        <taxon>Bacteria</taxon>
        <taxon>Pseudomonadati</taxon>
        <taxon>Bacteroidota</taxon>
        <taxon>Sphingobacteriia</taxon>
        <taxon>Sphingobacteriales</taxon>
        <taxon>Sphingobacteriaceae</taxon>
        <taxon>Pedobacter</taxon>
    </lineage>
</organism>
<accession>A0A1H4G3F8</accession>
<protein>
    <submittedName>
        <fullName evidence="1">Uncharacterized protein</fullName>
    </submittedName>
</protein>
<evidence type="ECO:0000313" key="1">
    <source>
        <dbReference type="EMBL" id="SEB03947.1"/>
    </source>
</evidence>
<dbReference type="Proteomes" id="UP000198850">
    <property type="component" value="Unassembled WGS sequence"/>
</dbReference>
<proteinExistence type="predicted"/>
<dbReference type="EMBL" id="FNRA01000009">
    <property type="protein sequence ID" value="SEB03947.1"/>
    <property type="molecule type" value="Genomic_DNA"/>
</dbReference>